<evidence type="ECO:0000256" key="6">
    <source>
        <dbReference type="ARBA" id="ARBA00023242"/>
    </source>
</evidence>
<dbReference type="AlphaFoldDB" id="A0AAD4RUX2"/>
<proteinExistence type="inferred from homology"/>
<dbReference type="PRINTS" id="PR00367">
    <property type="entry name" value="ETHRSPELEMNT"/>
</dbReference>
<dbReference type="CDD" id="cd00018">
    <property type="entry name" value="AP2"/>
    <property type="match status" value="1"/>
</dbReference>
<comment type="similarity">
    <text evidence="7">Belongs to the AP2/ERF transcription factor family. ERF subfamily.</text>
</comment>
<keyword evidence="3" id="KW-0238">DNA-binding</keyword>
<dbReference type="Pfam" id="PF00847">
    <property type="entry name" value="AP2"/>
    <property type="match status" value="1"/>
</dbReference>
<gene>
    <name evidence="10" type="ORF">MKW98_002252</name>
</gene>
<accession>A0AAD4RUX2</accession>
<keyword evidence="4" id="KW-0010">Activator</keyword>
<dbReference type="InterPro" id="IPR045277">
    <property type="entry name" value="DRE1A-I"/>
</dbReference>
<evidence type="ECO:0000256" key="4">
    <source>
        <dbReference type="ARBA" id="ARBA00023159"/>
    </source>
</evidence>
<evidence type="ECO:0000313" key="11">
    <source>
        <dbReference type="Proteomes" id="UP001202328"/>
    </source>
</evidence>
<dbReference type="SMART" id="SM00380">
    <property type="entry name" value="AP2"/>
    <property type="match status" value="1"/>
</dbReference>
<feature type="domain" description="AP2/ERF" evidence="9">
    <location>
        <begin position="50"/>
        <end position="107"/>
    </location>
</feature>
<name>A0AAD4RUX2_9MAGN</name>
<keyword evidence="6" id="KW-0539">Nucleus</keyword>
<evidence type="ECO:0000256" key="1">
    <source>
        <dbReference type="ARBA" id="ARBA00004123"/>
    </source>
</evidence>
<comment type="subcellular location">
    <subcellularLocation>
        <location evidence="1">Nucleus</location>
    </subcellularLocation>
</comment>
<dbReference type="GO" id="GO:0003700">
    <property type="term" value="F:DNA-binding transcription factor activity"/>
    <property type="evidence" value="ECO:0007669"/>
    <property type="project" value="InterPro"/>
</dbReference>
<evidence type="ECO:0000256" key="2">
    <source>
        <dbReference type="ARBA" id="ARBA00023015"/>
    </source>
</evidence>
<dbReference type="SUPFAM" id="SSF54171">
    <property type="entry name" value="DNA-binding domain"/>
    <property type="match status" value="1"/>
</dbReference>
<evidence type="ECO:0000259" key="9">
    <source>
        <dbReference type="PROSITE" id="PS51032"/>
    </source>
</evidence>
<dbReference type="PROSITE" id="PS51032">
    <property type="entry name" value="AP2_ERF"/>
    <property type="match status" value="1"/>
</dbReference>
<evidence type="ECO:0000256" key="7">
    <source>
        <dbReference type="ARBA" id="ARBA00024343"/>
    </source>
</evidence>
<dbReference type="InterPro" id="IPR016177">
    <property type="entry name" value="DNA-bd_dom_sf"/>
</dbReference>
<evidence type="ECO:0000256" key="8">
    <source>
        <dbReference type="SAM" id="MobiDB-lite"/>
    </source>
</evidence>
<dbReference type="Proteomes" id="UP001202328">
    <property type="component" value="Unassembled WGS sequence"/>
</dbReference>
<keyword evidence="2" id="KW-0805">Transcription regulation</keyword>
<evidence type="ECO:0000256" key="3">
    <source>
        <dbReference type="ARBA" id="ARBA00023125"/>
    </source>
</evidence>
<reference evidence="10" key="1">
    <citation type="submission" date="2022-04" db="EMBL/GenBank/DDBJ databases">
        <title>A functionally conserved STORR gene fusion in Papaver species that diverged 16.8 million years ago.</title>
        <authorList>
            <person name="Catania T."/>
        </authorList>
    </citation>
    <scope>NUCLEOTIDE SEQUENCE</scope>
    <source>
        <strain evidence="10">S-188037</strain>
    </source>
</reference>
<dbReference type="InterPro" id="IPR001471">
    <property type="entry name" value="AP2/ERF_dom"/>
</dbReference>
<feature type="compositionally biased region" description="Polar residues" evidence="8">
    <location>
        <begin position="12"/>
        <end position="32"/>
    </location>
</feature>
<dbReference type="Gene3D" id="3.30.730.10">
    <property type="entry name" value="AP2/ERF domain"/>
    <property type="match status" value="1"/>
</dbReference>
<comment type="caution">
    <text evidence="10">The sequence shown here is derived from an EMBL/GenBank/DDBJ whole genome shotgun (WGS) entry which is preliminary data.</text>
</comment>
<dbReference type="PANTHER" id="PTHR31839:SF42">
    <property type="entry name" value="DEHYDRATION-RESPONSIVE ELEMENT-BINDING PROTEIN 1F"/>
    <property type="match status" value="1"/>
</dbReference>
<protein>
    <recommendedName>
        <fullName evidence="9">AP2/ERF domain-containing protein</fullName>
    </recommendedName>
</protein>
<evidence type="ECO:0000313" key="10">
    <source>
        <dbReference type="EMBL" id="KAI3832706.1"/>
    </source>
</evidence>
<feature type="region of interest" description="Disordered" evidence="8">
    <location>
        <begin position="1"/>
        <end position="47"/>
    </location>
</feature>
<sequence>MGDLDEERNCSAAFSSSNEQQSSHVPSTATANTHKRKAGRKKFKETRHPIYRGVRERNGGRWVCEIRQPCAKSKIWLGTFPTPEMAARAYDVAALALRGKSTPLNFNDSSMILPRPTSTNSEDIRLAAIEAAEAFRPHPINDTSSTSSSSSTSSVALSPSISNLDIPYDEYSLPSSSTGTTFLDEEALFNMPGLLDSMAEGMLLTPLAMKKGFRWLDDGNDMDSDMDVPLWRD</sequence>
<organism evidence="10 11">
    <name type="scientific">Papaver atlanticum</name>
    <dbReference type="NCBI Taxonomy" id="357466"/>
    <lineage>
        <taxon>Eukaryota</taxon>
        <taxon>Viridiplantae</taxon>
        <taxon>Streptophyta</taxon>
        <taxon>Embryophyta</taxon>
        <taxon>Tracheophyta</taxon>
        <taxon>Spermatophyta</taxon>
        <taxon>Magnoliopsida</taxon>
        <taxon>Ranunculales</taxon>
        <taxon>Papaveraceae</taxon>
        <taxon>Papaveroideae</taxon>
        <taxon>Papaver</taxon>
    </lineage>
</organism>
<dbReference type="InterPro" id="IPR036955">
    <property type="entry name" value="AP2/ERF_dom_sf"/>
</dbReference>
<dbReference type="GO" id="GO:0003677">
    <property type="term" value="F:DNA binding"/>
    <property type="evidence" value="ECO:0007669"/>
    <property type="project" value="UniProtKB-KW"/>
</dbReference>
<feature type="compositionally biased region" description="Basic residues" evidence="8">
    <location>
        <begin position="33"/>
        <end position="45"/>
    </location>
</feature>
<dbReference type="FunFam" id="3.30.730.10:FF:000001">
    <property type="entry name" value="Ethylene-responsive transcription factor 2"/>
    <property type="match status" value="1"/>
</dbReference>
<keyword evidence="5" id="KW-0804">Transcription</keyword>
<dbReference type="PANTHER" id="PTHR31839">
    <property type="entry name" value="DEHYDRATION-RESPONSIVE ELEMENT-BINDING PROTEIN 1D"/>
    <property type="match status" value="1"/>
</dbReference>
<keyword evidence="11" id="KW-1185">Reference proteome</keyword>
<dbReference type="EMBL" id="JAJJMB010017986">
    <property type="protein sequence ID" value="KAI3832706.1"/>
    <property type="molecule type" value="Genomic_DNA"/>
</dbReference>
<dbReference type="GO" id="GO:0005634">
    <property type="term" value="C:nucleus"/>
    <property type="evidence" value="ECO:0007669"/>
    <property type="project" value="UniProtKB-SubCell"/>
</dbReference>
<evidence type="ECO:0000256" key="5">
    <source>
        <dbReference type="ARBA" id="ARBA00023163"/>
    </source>
</evidence>